<evidence type="ECO:0000256" key="1">
    <source>
        <dbReference type="SAM" id="MobiDB-lite"/>
    </source>
</evidence>
<keyword evidence="3" id="KW-1185">Reference proteome</keyword>
<dbReference type="OrthoDB" id="3872037at2"/>
<dbReference type="RefSeq" id="WP_139666800.1">
    <property type="nucleotide sequence ID" value="NZ_VDLY02000004.1"/>
</dbReference>
<evidence type="ECO:0000313" key="2">
    <source>
        <dbReference type="EMBL" id="KAB8167785.1"/>
    </source>
</evidence>
<protein>
    <recommendedName>
        <fullName evidence="4">Thiamine-binding protein domain-containing protein</fullName>
    </recommendedName>
</protein>
<dbReference type="AlphaFoldDB" id="A0A5N6AHT6"/>
<accession>A0A5N6AHT6</accession>
<dbReference type="Proteomes" id="UP000314251">
    <property type="component" value="Unassembled WGS sequence"/>
</dbReference>
<evidence type="ECO:0008006" key="4">
    <source>
        <dbReference type="Google" id="ProtNLM"/>
    </source>
</evidence>
<proteinExistence type="predicted"/>
<dbReference type="InterPro" id="IPR029756">
    <property type="entry name" value="MTH1187/YkoF-like"/>
</dbReference>
<dbReference type="SUPFAM" id="SSF89957">
    <property type="entry name" value="MTH1187/YkoF-like"/>
    <property type="match status" value="1"/>
</dbReference>
<gene>
    <name evidence="2" type="ORF">FH607_007245</name>
</gene>
<dbReference type="EMBL" id="VDLY02000004">
    <property type="protein sequence ID" value="KAB8167785.1"/>
    <property type="molecule type" value="Genomic_DNA"/>
</dbReference>
<comment type="caution">
    <text evidence="2">The sequence shown here is derived from an EMBL/GenBank/DDBJ whole genome shotgun (WGS) entry which is preliminary data.</text>
</comment>
<evidence type="ECO:0000313" key="3">
    <source>
        <dbReference type="Proteomes" id="UP000314251"/>
    </source>
</evidence>
<sequence length="100" mass="10369">MRLRLEFSTEPFDLDEVPPHALVARDVVTRAGLEAVEVGPFGNSAEGSPDAVVDAVAELLRRAVAAGATRISLQVNAVEPTEEPPEQPPTEPGAAGEAAA</sequence>
<reference evidence="2" key="1">
    <citation type="submission" date="2019-10" db="EMBL/GenBank/DDBJ databases">
        <title>Nonomuraea sp. nov., isolated from Phyllanthus amarus.</title>
        <authorList>
            <person name="Klykleung N."/>
            <person name="Tanasupawat S."/>
        </authorList>
    </citation>
    <scope>NUCLEOTIDE SEQUENCE [LARGE SCALE GENOMIC DNA]</scope>
    <source>
        <strain evidence="2">3MP-10</strain>
    </source>
</reference>
<organism evidence="2 3">
    <name type="scientific">Streptomyces mimosae</name>
    <dbReference type="NCBI Taxonomy" id="2586635"/>
    <lineage>
        <taxon>Bacteria</taxon>
        <taxon>Bacillati</taxon>
        <taxon>Actinomycetota</taxon>
        <taxon>Actinomycetes</taxon>
        <taxon>Kitasatosporales</taxon>
        <taxon>Streptomycetaceae</taxon>
        <taxon>Streptomyces</taxon>
    </lineage>
</organism>
<feature type="region of interest" description="Disordered" evidence="1">
    <location>
        <begin position="75"/>
        <end position="100"/>
    </location>
</feature>
<name>A0A5N6AHT6_9ACTN</name>